<dbReference type="EMBL" id="MU007026">
    <property type="protein sequence ID" value="KAF2432399.1"/>
    <property type="molecule type" value="Genomic_DNA"/>
</dbReference>
<name>A0A9P4NUC5_9PEZI</name>
<comment type="caution">
    <text evidence="3">The sequence shown here is derived from an EMBL/GenBank/DDBJ whole genome shotgun (WGS) entry which is preliminary data.</text>
</comment>
<accession>A0A9P4NUC5</accession>
<protein>
    <submittedName>
        <fullName evidence="3">Short chain dehydrogenase/oxidoreductase</fullName>
    </submittedName>
</protein>
<evidence type="ECO:0000256" key="1">
    <source>
        <dbReference type="ARBA" id="ARBA00006484"/>
    </source>
</evidence>
<dbReference type="AlphaFoldDB" id="A0A9P4NUC5"/>
<sequence length="232" mass="24330">MSSTTSAHRTCIVTGGADDCAKSLLEEDRARLVTLKADVTSASDMEGVFATVIEKFGQINVVVNNAGIADHFAPIGDVEKEYLERVLAVNTVAPAMISEMAVRHMLKQDPSGGTILNVASASGAHGFRAGVAYAMSKHVVIGLTKNIAAFYGPKGIRYVAIMPGGMATNIVSPEMMENSHQEGLQLAMKMRGAGGSMCPFPEVAKVVLSLCSDGMQSVNGACVSVDNGWTSF</sequence>
<keyword evidence="2" id="KW-0560">Oxidoreductase</keyword>
<reference evidence="3" key="1">
    <citation type="journal article" date="2020" name="Stud. Mycol.">
        <title>101 Dothideomycetes genomes: a test case for predicting lifestyles and emergence of pathogens.</title>
        <authorList>
            <person name="Haridas S."/>
            <person name="Albert R."/>
            <person name="Binder M."/>
            <person name="Bloem J."/>
            <person name="Labutti K."/>
            <person name="Salamov A."/>
            <person name="Andreopoulos B."/>
            <person name="Baker S."/>
            <person name="Barry K."/>
            <person name="Bills G."/>
            <person name="Bluhm B."/>
            <person name="Cannon C."/>
            <person name="Castanera R."/>
            <person name="Culley D."/>
            <person name="Daum C."/>
            <person name="Ezra D."/>
            <person name="Gonzalez J."/>
            <person name="Henrissat B."/>
            <person name="Kuo A."/>
            <person name="Liang C."/>
            <person name="Lipzen A."/>
            <person name="Lutzoni F."/>
            <person name="Magnuson J."/>
            <person name="Mondo S."/>
            <person name="Nolan M."/>
            <person name="Ohm R."/>
            <person name="Pangilinan J."/>
            <person name="Park H.-J."/>
            <person name="Ramirez L."/>
            <person name="Alfaro M."/>
            <person name="Sun H."/>
            <person name="Tritt A."/>
            <person name="Yoshinaga Y."/>
            <person name="Zwiers L.-H."/>
            <person name="Turgeon B."/>
            <person name="Goodwin S."/>
            <person name="Spatafora J."/>
            <person name="Crous P."/>
            <person name="Grigoriev I."/>
        </authorList>
    </citation>
    <scope>NUCLEOTIDE SEQUENCE</scope>
    <source>
        <strain evidence="3">CBS 130266</strain>
    </source>
</reference>
<dbReference type="InterPro" id="IPR036291">
    <property type="entry name" value="NAD(P)-bd_dom_sf"/>
</dbReference>
<comment type="similarity">
    <text evidence="1">Belongs to the short-chain dehydrogenases/reductases (SDR) family.</text>
</comment>
<dbReference type="OrthoDB" id="417891at2759"/>
<evidence type="ECO:0000313" key="4">
    <source>
        <dbReference type="Proteomes" id="UP000800235"/>
    </source>
</evidence>
<dbReference type="SUPFAM" id="SSF51735">
    <property type="entry name" value="NAD(P)-binding Rossmann-fold domains"/>
    <property type="match status" value="1"/>
</dbReference>
<dbReference type="PRINTS" id="PR00080">
    <property type="entry name" value="SDRFAMILY"/>
</dbReference>
<dbReference type="CDD" id="cd05233">
    <property type="entry name" value="SDR_c"/>
    <property type="match status" value="1"/>
</dbReference>
<dbReference type="Pfam" id="PF13561">
    <property type="entry name" value="adh_short_C2"/>
    <property type="match status" value="1"/>
</dbReference>
<gene>
    <name evidence="3" type="ORF">EJ08DRAFT_686877</name>
</gene>
<organism evidence="3 4">
    <name type="scientific">Tothia fuscella</name>
    <dbReference type="NCBI Taxonomy" id="1048955"/>
    <lineage>
        <taxon>Eukaryota</taxon>
        <taxon>Fungi</taxon>
        <taxon>Dikarya</taxon>
        <taxon>Ascomycota</taxon>
        <taxon>Pezizomycotina</taxon>
        <taxon>Dothideomycetes</taxon>
        <taxon>Pleosporomycetidae</taxon>
        <taxon>Venturiales</taxon>
        <taxon>Cylindrosympodiaceae</taxon>
        <taxon>Tothia</taxon>
    </lineage>
</organism>
<proteinExistence type="inferred from homology"/>
<evidence type="ECO:0000256" key="2">
    <source>
        <dbReference type="ARBA" id="ARBA00023002"/>
    </source>
</evidence>
<dbReference type="Proteomes" id="UP000800235">
    <property type="component" value="Unassembled WGS sequence"/>
</dbReference>
<keyword evidence="4" id="KW-1185">Reference proteome</keyword>
<dbReference type="GO" id="GO:0016491">
    <property type="term" value="F:oxidoreductase activity"/>
    <property type="evidence" value="ECO:0007669"/>
    <property type="project" value="UniProtKB-KW"/>
</dbReference>
<dbReference type="PRINTS" id="PR00081">
    <property type="entry name" value="GDHRDH"/>
</dbReference>
<dbReference type="PANTHER" id="PTHR43180:SF63">
    <property type="entry name" value="DEHYDROGENASE_REDUCTASE FAMILY PROTEIN, PUTATIVE (AFU_ORTHOLOGUE AFUA_6G03520)-RELATED"/>
    <property type="match status" value="1"/>
</dbReference>
<dbReference type="PANTHER" id="PTHR43180">
    <property type="entry name" value="3-OXOACYL-(ACYL-CARRIER-PROTEIN) REDUCTASE (AFU_ORTHOLOGUE AFUA_6G11210)"/>
    <property type="match status" value="1"/>
</dbReference>
<evidence type="ECO:0000313" key="3">
    <source>
        <dbReference type="EMBL" id="KAF2432399.1"/>
    </source>
</evidence>
<dbReference type="InterPro" id="IPR002347">
    <property type="entry name" value="SDR_fam"/>
</dbReference>
<dbReference type="Gene3D" id="3.40.50.720">
    <property type="entry name" value="NAD(P)-binding Rossmann-like Domain"/>
    <property type="match status" value="1"/>
</dbReference>